<name>C0BT61_BIFPS</name>
<accession>C0BT61</accession>
<evidence type="ECO:0000256" key="1">
    <source>
        <dbReference type="SAM" id="MobiDB-lite"/>
    </source>
</evidence>
<dbReference type="EMBL" id="ABXX02000003">
    <property type="protein sequence ID" value="EEG70562.1"/>
    <property type="molecule type" value="Genomic_DNA"/>
</dbReference>
<gene>
    <name evidence="2" type="ORF">BIFPSEUDO_03581</name>
</gene>
<reference evidence="2 3" key="2">
    <citation type="submission" date="2009-02" db="EMBL/GenBank/DDBJ databases">
        <authorList>
            <person name="Fulton L."/>
            <person name="Clifton S."/>
            <person name="Fulton B."/>
            <person name="Xu J."/>
            <person name="Minx P."/>
            <person name="Pepin K.H."/>
            <person name="Johnson M."/>
            <person name="Bhonagiri V."/>
            <person name="Nash W.E."/>
            <person name="Mardis E.R."/>
            <person name="Wilson R.K."/>
        </authorList>
    </citation>
    <scope>NUCLEOTIDE SEQUENCE [LARGE SCALE GENOMIC DNA]</scope>
    <source>
        <strain evidence="2 3">DSM 20438</strain>
    </source>
</reference>
<reference evidence="2 3" key="1">
    <citation type="submission" date="2009-02" db="EMBL/GenBank/DDBJ databases">
        <title>Draft genome sequence of Bifidobacterium pseudocatenulatum (DSM 20438).</title>
        <authorList>
            <person name="Sudarsanam P."/>
            <person name="Ley R."/>
            <person name="Guruge J."/>
            <person name="Turnbaugh P.J."/>
            <person name="Mahowald M."/>
            <person name="Liep D."/>
            <person name="Gordon J."/>
        </authorList>
    </citation>
    <scope>NUCLEOTIDE SEQUENCE [LARGE SCALE GENOMIC DNA]</scope>
    <source>
        <strain evidence="2 3">DSM 20438</strain>
    </source>
</reference>
<comment type="caution">
    <text evidence="2">The sequence shown here is derived from an EMBL/GenBank/DDBJ whole genome shotgun (WGS) entry which is preliminary data.</text>
</comment>
<dbReference type="AlphaFoldDB" id="C0BT61"/>
<evidence type="ECO:0000313" key="2">
    <source>
        <dbReference type="EMBL" id="EEG70562.1"/>
    </source>
</evidence>
<dbReference type="Proteomes" id="UP000003875">
    <property type="component" value="Unassembled WGS sequence"/>
</dbReference>
<proteinExistence type="predicted"/>
<evidence type="ECO:0000313" key="3">
    <source>
        <dbReference type="Proteomes" id="UP000003875"/>
    </source>
</evidence>
<feature type="region of interest" description="Disordered" evidence="1">
    <location>
        <begin position="1"/>
        <end position="26"/>
    </location>
</feature>
<sequence length="43" mass="5064">MACMLHPKGSQHDRKRRTEHAERDERWEGCVSSAFRHEVSSPQ</sequence>
<organism evidence="2 3">
    <name type="scientific">Bifidobacterium pseudocatenulatum DSM 20438 = JCM 1200 = LMG 10505</name>
    <dbReference type="NCBI Taxonomy" id="547043"/>
    <lineage>
        <taxon>Bacteria</taxon>
        <taxon>Bacillati</taxon>
        <taxon>Actinomycetota</taxon>
        <taxon>Actinomycetes</taxon>
        <taxon>Bifidobacteriales</taxon>
        <taxon>Bifidobacteriaceae</taxon>
        <taxon>Bifidobacterium</taxon>
    </lineage>
</organism>
<protein>
    <submittedName>
        <fullName evidence="2">Uncharacterized protein</fullName>
    </submittedName>
</protein>